<dbReference type="AlphaFoldDB" id="A0A0P7XII1"/>
<evidence type="ECO:0000256" key="9">
    <source>
        <dbReference type="PROSITE-ProRule" id="PRU00206"/>
    </source>
</evidence>
<dbReference type="GO" id="GO:0043123">
    <property type="term" value="P:positive regulation of canonical NF-kappaB signal transduction"/>
    <property type="evidence" value="ECO:0007669"/>
    <property type="project" value="InterPro"/>
</dbReference>
<evidence type="ECO:0000313" key="13">
    <source>
        <dbReference type="EMBL" id="KPP76451.1"/>
    </source>
</evidence>
<sequence length="413" mass="44118">MLRYAQSAIDLSCTQDQFLHVNGSCVDCPTCGPGQQLSEDCGYGDGGGGHCEPCGEAEFSAETGLAPCWQCTQCALLNREERASCTPTSNAECGGCLKGPPQVSAPYEGPQFYELKRKNGVIEPLCMPCLGPSGGLRRDCLPPGPSAGLAPTISRTRPKEDSRTPVSVAVIGSASAASAFFLVLFLWVLLLTAERLNRRIKLSLGWSGMSVESLRSLLPGATSSASPCGTTTAEEQHAQQTDSTDKTPRCPVVVEKNAHPPSIVINVTTNIKPAGQSRGGDCEWEEPEETQPSLQEMEMKLQEICAMAAGQTLEELDYDTVHDLSLLLDAGGRGGAVQRLGHALGVPAEVLSNLHGFQELFRYLRTSTYTLLPQLAQAVATLHRPDVVARMHRSLLTRRSGASGTRARESGLH</sequence>
<dbReference type="InterPro" id="IPR047526">
    <property type="entry name" value="TNR19/27/EDAR"/>
</dbReference>
<evidence type="ECO:0000259" key="12">
    <source>
        <dbReference type="PROSITE" id="PS50050"/>
    </source>
</evidence>
<evidence type="ECO:0000256" key="7">
    <source>
        <dbReference type="ARBA" id="ARBA00023170"/>
    </source>
</evidence>
<dbReference type="PANTHER" id="PTHR12120:SF10">
    <property type="entry name" value="TNFR-CYS DOMAIN-CONTAINING PROTEIN"/>
    <property type="match status" value="1"/>
</dbReference>
<evidence type="ECO:0000256" key="10">
    <source>
        <dbReference type="SAM" id="MobiDB-lite"/>
    </source>
</evidence>
<reference evidence="13 14" key="1">
    <citation type="submission" date="2015-08" db="EMBL/GenBank/DDBJ databases">
        <title>The genome of the Asian arowana (Scleropages formosus).</title>
        <authorList>
            <person name="Tan M.H."/>
            <person name="Gan H.M."/>
            <person name="Croft L.J."/>
            <person name="Austin C.M."/>
        </authorList>
    </citation>
    <scope>NUCLEOTIDE SEQUENCE [LARGE SCALE GENOMIC DNA]</scope>
    <source>
        <strain evidence="13">Aro1</strain>
    </source>
</reference>
<evidence type="ECO:0000313" key="14">
    <source>
        <dbReference type="Proteomes" id="UP000034805"/>
    </source>
</evidence>
<keyword evidence="7 13" id="KW-0675">Receptor</keyword>
<dbReference type="Gene3D" id="2.10.50.10">
    <property type="entry name" value="Tumor Necrosis Factor Receptor, subunit A, domain 2"/>
    <property type="match status" value="1"/>
</dbReference>
<name>A0A0P7XII1_SCLFO</name>
<gene>
    <name evidence="13" type="ORF">Z043_104216</name>
</gene>
<dbReference type="GO" id="GO:0046330">
    <property type="term" value="P:positive regulation of JNK cascade"/>
    <property type="evidence" value="ECO:0007669"/>
    <property type="project" value="InterPro"/>
</dbReference>
<dbReference type="EMBL" id="JARO02001114">
    <property type="protein sequence ID" value="KPP76451.1"/>
    <property type="molecule type" value="Genomic_DNA"/>
</dbReference>
<evidence type="ECO:0000256" key="3">
    <source>
        <dbReference type="ARBA" id="ARBA00022737"/>
    </source>
</evidence>
<feature type="transmembrane region" description="Helical" evidence="11">
    <location>
        <begin position="166"/>
        <end position="191"/>
    </location>
</feature>
<evidence type="ECO:0000256" key="8">
    <source>
        <dbReference type="ARBA" id="ARBA00023180"/>
    </source>
</evidence>
<dbReference type="GO" id="GO:0038023">
    <property type="term" value="F:signaling receptor activity"/>
    <property type="evidence" value="ECO:0007669"/>
    <property type="project" value="InterPro"/>
</dbReference>
<evidence type="ECO:0000256" key="4">
    <source>
        <dbReference type="ARBA" id="ARBA00022989"/>
    </source>
</evidence>
<evidence type="ECO:0000256" key="1">
    <source>
        <dbReference type="ARBA" id="ARBA00004167"/>
    </source>
</evidence>
<evidence type="ECO:0000256" key="5">
    <source>
        <dbReference type="ARBA" id="ARBA00023136"/>
    </source>
</evidence>
<keyword evidence="5 11" id="KW-0472">Membrane</keyword>
<feature type="compositionally biased region" description="Low complexity" evidence="10">
    <location>
        <begin position="230"/>
        <end position="241"/>
    </location>
</feature>
<protein>
    <submittedName>
        <fullName evidence="13">Tumor necrosis factor receptor superfamily member 19-like</fullName>
    </submittedName>
</protein>
<keyword evidence="2 11" id="KW-0812">Transmembrane</keyword>
<keyword evidence="6" id="KW-1015">Disulfide bond</keyword>
<dbReference type="InterPro" id="IPR001368">
    <property type="entry name" value="TNFR/NGFR_Cys_rich_reg"/>
</dbReference>
<keyword evidence="4 11" id="KW-1133">Transmembrane helix</keyword>
<dbReference type="SMART" id="SM00208">
    <property type="entry name" value="TNFR"/>
    <property type="match status" value="2"/>
</dbReference>
<evidence type="ECO:0000256" key="11">
    <source>
        <dbReference type="SAM" id="Phobius"/>
    </source>
</evidence>
<keyword evidence="3" id="KW-0677">Repeat</keyword>
<accession>A0A0P7XII1</accession>
<feature type="domain" description="TNFR-Cys" evidence="12">
    <location>
        <begin position="53"/>
        <end position="93"/>
    </location>
</feature>
<dbReference type="PROSITE" id="PS50050">
    <property type="entry name" value="TNFR_NGFR_2"/>
    <property type="match status" value="1"/>
</dbReference>
<evidence type="ECO:0000256" key="2">
    <source>
        <dbReference type="ARBA" id="ARBA00022692"/>
    </source>
</evidence>
<comment type="caution">
    <text evidence="9">Lacks conserved residue(s) required for the propagation of feature annotation.</text>
</comment>
<comment type="caution">
    <text evidence="13">The sequence shown here is derived from an EMBL/GenBank/DDBJ whole genome shotgun (WGS) entry which is preliminary data.</text>
</comment>
<organism evidence="13 14">
    <name type="scientific">Scleropages formosus</name>
    <name type="common">Asian bonytongue</name>
    <name type="synonym">Osteoglossum formosum</name>
    <dbReference type="NCBI Taxonomy" id="113540"/>
    <lineage>
        <taxon>Eukaryota</taxon>
        <taxon>Metazoa</taxon>
        <taxon>Chordata</taxon>
        <taxon>Craniata</taxon>
        <taxon>Vertebrata</taxon>
        <taxon>Euteleostomi</taxon>
        <taxon>Actinopterygii</taxon>
        <taxon>Neopterygii</taxon>
        <taxon>Teleostei</taxon>
        <taxon>Osteoglossocephala</taxon>
        <taxon>Osteoglossomorpha</taxon>
        <taxon>Osteoglossiformes</taxon>
        <taxon>Osteoglossidae</taxon>
        <taxon>Scleropages</taxon>
    </lineage>
</organism>
<feature type="repeat" description="TNFR-Cys" evidence="9">
    <location>
        <begin position="53"/>
        <end position="93"/>
    </location>
</feature>
<evidence type="ECO:0000256" key="6">
    <source>
        <dbReference type="ARBA" id="ARBA00023157"/>
    </source>
</evidence>
<dbReference type="Pfam" id="PF00020">
    <property type="entry name" value="TNFR_c6"/>
    <property type="match status" value="1"/>
</dbReference>
<dbReference type="GO" id="GO:0005886">
    <property type="term" value="C:plasma membrane"/>
    <property type="evidence" value="ECO:0007669"/>
    <property type="project" value="TreeGrafter"/>
</dbReference>
<dbReference type="PROSITE" id="PS00652">
    <property type="entry name" value="TNFR_NGFR_1"/>
    <property type="match status" value="1"/>
</dbReference>
<dbReference type="PANTHER" id="PTHR12120">
    <property type="entry name" value="TNFR-CYS DOMAIN-CONTAINING PROTEIN"/>
    <property type="match status" value="1"/>
</dbReference>
<proteinExistence type="predicted"/>
<comment type="subcellular location">
    <subcellularLocation>
        <location evidence="1">Membrane</location>
        <topology evidence="1">Single-pass membrane protein</topology>
    </subcellularLocation>
</comment>
<keyword evidence="8" id="KW-0325">Glycoprotein</keyword>
<dbReference type="Proteomes" id="UP000034805">
    <property type="component" value="Unassembled WGS sequence"/>
</dbReference>
<feature type="region of interest" description="Disordered" evidence="10">
    <location>
        <begin position="221"/>
        <end position="248"/>
    </location>
</feature>